<dbReference type="PANTHER" id="PTHR13483">
    <property type="entry name" value="BOX C_D SNORNA PROTEIN 1-RELATED"/>
    <property type="match status" value="1"/>
</dbReference>
<reference evidence="11" key="1">
    <citation type="submission" date="2022-07" db="EMBL/GenBank/DDBJ databases">
        <title>Chromosome-level genome of Muraenolepis orangiensis.</title>
        <authorList>
            <person name="Kim J."/>
        </authorList>
    </citation>
    <scope>NUCLEOTIDE SEQUENCE</scope>
    <source>
        <strain evidence="11">KU_S4_2022</strain>
        <tissue evidence="11">Muscle</tissue>
    </source>
</reference>
<dbReference type="Gene3D" id="3.30.60.190">
    <property type="match status" value="1"/>
</dbReference>
<dbReference type="PANTHER" id="PTHR13483:SF3">
    <property type="entry name" value="BOX C_D SNORNA PROTEIN 1"/>
    <property type="match status" value="1"/>
</dbReference>
<feature type="compositionally biased region" description="Basic and acidic residues" evidence="8">
    <location>
        <begin position="379"/>
        <end position="396"/>
    </location>
</feature>
<evidence type="ECO:0000259" key="10">
    <source>
        <dbReference type="PROSITE" id="PS51083"/>
    </source>
</evidence>
<comment type="caution">
    <text evidence="11">The sequence shown here is derived from an EMBL/GenBank/DDBJ whole genome shotgun (WGS) entry which is preliminary data.</text>
</comment>
<dbReference type="InterPro" id="IPR057721">
    <property type="entry name" value="BCD1_alpha/beta"/>
</dbReference>
<name>A0A9Q0E6P2_9TELE</name>
<evidence type="ECO:0000256" key="2">
    <source>
        <dbReference type="ARBA" id="ARBA00022723"/>
    </source>
</evidence>
<feature type="compositionally biased region" description="Acidic residues" evidence="8">
    <location>
        <begin position="397"/>
        <end position="415"/>
    </location>
</feature>
<organism evidence="11 12">
    <name type="scientific">Muraenolepis orangiensis</name>
    <name type="common">Patagonian moray cod</name>
    <dbReference type="NCBI Taxonomy" id="630683"/>
    <lineage>
        <taxon>Eukaryota</taxon>
        <taxon>Metazoa</taxon>
        <taxon>Chordata</taxon>
        <taxon>Craniata</taxon>
        <taxon>Vertebrata</taxon>
        <taxon>Euteleostomi</taxon>
        <taxon>Actinopterygii</taxon>
        <taxon>Neopterygii</taxon>
        <taxon>Teleostei</taxon>
        <taxon>Neoteleostei</taxon>
        <taxon>Acanthomorphata</taxon>
        <taxon>Zeiogadaria</taxon>
        <taxon>Gadariae</taxon>
        <taxon>Gadiformes</taxon>
        <taxon>Muraenolepidoidei</taxon>
        <taxon>Muraenolepididae</taxon>
        <taxon>Muraenolepis</taxon>
    </lineage>
</organism>
<keyword evidence="3 7" id="KW-0863">Zinc-finger</keyword>
<dbReference type="GO" id="GO:0008270">
    <property type="term" value="F:zinc ion binding"/>
    <property type="evidence" value="ECO:0007669"/>
    <property type="project" value="UniProtKB-UniRule"/>
</dbReference>
<feature type="signal peptide" evidence="9">
    <location>
        <begin position="1"/>
        <end position="16"/>
    </location>
</feature>
<keyword evidence="9" id="KW-0732">Signal</keyword>
<protein>
    <recommendedName>
        <fullName evidence="10">HIT-type domain-containing protein</fullName>
    </recommendedName>
</protein>
<evidence type="ECO:0000256" key="5">
    <source>
        <dbReference type="ARBA" id="ARBA00049598"/>
    </source>
</evidence>
<sequence length="478" mass="53185">MFRTLFLIILLAVGRAGRVVVVSYFSLPPGGPSGLLTSDPRVLEPAAEVEVVLFRLLVNLPPNVMSSMVSPNINMSSGEERLTEDGALEQDERRGAKRKMSLSNCGVCGAGEARYTCPACRKHSCSVMCVKKHKKQSGCSGLRDKTAFVGLSEFDELNLLNDYRFLEDTSRMSGSSSRDPLIRAPHISFKAKKLTACAKKMNITLKFLPVTFTKSRENSTMFFTKEKRFLWHLKLIFPQSDAQFSERRVSDGQSITQILTPYVHPSESDPVTRQKLKMYAQATFNHMKVFLRAEGERANSLRYYELDLGKSLRDNFSYKMLIEYPELHIVLQGHFQDYPLKAEPGSDRTEEEVQETNKVAQALPSSPEPGRSSPVIKQEGSDGIKPPQEEPAKRREEEEEEKEEGELTEGSEGEQGENHQTEDKSLFQTCSTVADDAVGPVNAASNAVHIQESSSGHLGCEGHGRAGEPQEVGRVGEY</sequence>
<comment type="similarity">
    <text evidence="6">Belongs to the BCD1 family.</text>
</comment>
<feature type="chain" id="PRO_5040295798" description="HIT-type domain-containing protein" evidence="9">
    <location>
        <begin position="17"/>
        <end position="478"/>
    </location>
</feature>
<dbReference type="CDD" id="cd23023">
    <property type="entry name" value="zf-HIT_BCD1"/>
    <property type="match status" value="1"/>
</dbReference>
<dbReference type="GO" id="GO:0000463">
    <property type="term" value="P:maturation of LSU-rRNA from tricistronic rRNA transcript (SSU-rRNA, 5.8S rRNA, LSU-rRNA)"/>
    <property type="evidence" value="ECO:0007669"/>
    <property type="project" value="TreeGrafter"/>
</dbReference>
<dbReference type="Proteomes" id="UP001148018">
    <property type="component" value="Unassembled WGS sequence"/>
</dbReference>
<accession>A0A9Q0E6P2</accession>
<proteinExistence type="inferred from homology"/>
<evidence type="ECO:0000256" key="3">
    <source>
        <dbReference type="ARBA" id="ARBA00022771"/>
    </source>
</evidence>
<keyword evidence="1" id="KW-0597">Phosphoprotein</keyword>
<evidence type="ECO:0000256" key="6">
    <source>
        <dbReference type="ARBA" id="ARBA00049654"/>
    </source>
</evidence>
<dbReference type="InterPro" id="IPR007529">
    <property type="entry name" value="Znf_HIT"/>
</dbReference>
<dbReference type="GO" id="GO:0005634">
    <property type="term" value="C:nucleus"/>
    <property type="evidence" value="ECO:0007669"/>
    <property type="project" value="TreeGrafter"/>
</dbReference>
<feature type="region of interest" description="Disordered" evidence="8">
    <location>
        <begin position="452"/>
        <end position="478"/>
    </location>
</feature>
<comment type="function">
    <text evidence="5">Required for box C/D snoRNAs accumulation involved in snoRNA processing, snoRNA transport to the nucleolus and ribosome biogenesis.</text>
</comment>
<dbReference type="InterPro" id="IPR051639">
    <property type="entry name" value="BCD1"/>
</dbReference>
<evidence type="ECO:0000256" key="8">
    <source>
        <dbReference type="SAM" id="MobiDB-lite"/>
    </source>
</evidence>
<dbReference type="Pfam" id="PF25790">
    <property type="entry name" value="BCD1"/>
    <property type="match status" value="1"/>
</dbReference>
<feature type="region of interest" description="Disordered" evidence="8">
    <location>
        <begin position="341"/>
        <end position="428"/>
    </location>
</feature>
<dbReference type="AlphaFoldDB" id="A0A9Q0E6P2"/>
<evidence type="ECO:0000256" key="9">
    <source>
        <dbReference type="SAM" id="SignalP"/>
    </source>
</evidence>
<feature type="compositionally biased region" description="Basic and acidic residues" evidence="8">
    <location>
        <begin position="78"/>
        <end position="94"/>
    </location>
</feature>
<keyword evidence="12" id="KW-1185">Reference proteome</keyword>
<dbReference type="SUPFAM" id="SSF144232">
    <property type="entry name" value="HIT/MYND zinc finger-like"/>
    <property type="match status" value="1"/>
</dbReference>
<dbReference type="GO" id="GO:0070761">
    <property type="term" value="C:pre-snoRNP complex"/>
    <property type="evidence" value="ECO:0007669"/>
    <property type="project" value="TreeGrafter"/>
</dbReference>
<dbReference type="GO" id="GO:0048254">
    <property type="term" value="P:snoRNA localization"/>
    <property type="evidence" value="ECO:0007669"/>
    <property type="project" value="TreeGrafter"/>
</dbReference>
<evidence type="ECO:0000256" key="1">
    <source>
        <dbReference type="ARBA" id="ARBA00022553"/>
    </source>
</evidence>
<dbReference type="PROSITE" id="PS51083">
    <property type="entry name" value="ZF_HIT"/>
    <property type="match status" value="1"/>
</dbReference>
<evidence type="ECO:0000256" key="4">
    <source>
        <dbReference type="ARBA" id="ARBA00022833"/>
    </source>
</evidence>
<keyword evidence="4" id="KW-0862">Zinc</keyword>
<keyword evidence="2" id="KW-0479">Metal-binding</keyword>
<feature type="region of interest" description="Disordered" evidence="8">
    <location>
        <begin position="75"/>
        <end position="95"/>
    </location>
</feature>
<feature type="compositionally biased region" description="Basic and acidic residues" evidence="8">
    <location>
        <begin position="416"/>
        <end position="425"/>
    </location>
</feature>
<dbReference type="EMBL" id="JANIIK010000048">
    <property type="protein sequence ID" value="KAJ3598982.1"/>
    <property type="molecule type" value="Genomic_DNA"/>
</dbReference>
<dbReference type="OrthoDB" id="272357at2759"/>
<dbReference type="GO" id="GO:0000492">
    <property type="term" value="P:box C/D snoRNP assembly"/>
    <property type="evidence" value="ECO:0007669"/>
    <property type="project" value="TreeGrafter"/>
</dbReference>
<evidence type="ECO:0000313" key="12">
    <source>
        <dbReference type="Proteomes" id="UP001148018"/>
    </source>
</evidence>
<evidence type="ECO:0000313" key="11">
    <source>
        <dbReference type="EMBL" id="KAJ3598982.1"/>
    </source>
</evidence>
<dbReference type="Pfam" id="PF04438">
    <property type="entry name" value="zf-HIT"/>
    <property type="match status" value="1"/>
</dbReference>
<gene>
    <name evidence="11" type="ORF">NHX12_032945</name>
</gene>
<evidence type="ECO:0000256" key="7">
    <source>
        <dbReference type="PROSITE-ProRule" id="PRU00453"/>
    </source>
</evidence>
<feature type="domain" description="HIT-type" evidence="10">
    <location>
        <begin position="105"/>
        <end position="139"/>
    </location>
</feature>